<dbReference type="InterPro" id="IPR037401">
    <property type="entry name" value="SnoaL-like"/>
</dbReference>
<feature type="domain" description="SnoaL-like" evidence="1">
    <location>
        <begin position="32"/>
        <end position="143"/>
    </location>
</feature>
<evidence type="ECO:0000259" key="1">
    <source>
        <dbReference type="Pfam" id="PF13474"/>
    </source>
</evidence>
<protein>
    <recommendedName>
        <fullName evidence="1">SnoaL-like domain-containing protein</fullName>
    </recommendedName>
</protein>
<dbReference type="eggNOG" id="COG4319">
    <property type="taxonomic scope" value="Bacteria"/>
</dbReference>
<dbReference type="Proteomes" id="UP000007463">
    <property type="component" value="Chromosome"/>
</dbReference>
<reference evidence="2 3" key="1">
    <citation type="journal article" date="2011" name="Stand. Genomic Sci.">
        <title>Complete genome sequence of the gliding freshwater bacterium Fluviicola taffensis type strain (RW262).</title>
        <authorList>
            <person name="Woyke T."/>
            <person name="Chertkov O."/>
            <person name="Lapidus A."/>
            <person name="Nolan M."/>
            <person name="Lucas S."/>
            <person name="Del Rio T.G."/>
            <person name="Tice H."/>
            <person name="Cheng J.F."/>
            <person name="Tapia R."/>
            <person name="Han C."/>
            <person name="Goodwin L."/>
            <person name="Pitluck S."/>
            <person name="Liolios K."/>
            <person name="Pagani I."/>
            <person name="Ivanova N."/>
            <person name="Huntemann M."/>
            <person name="Mavromatis K."/>
            <person name="Mikhailova N."/>
            <person name="Pati A."/>
            <person name="Chen A."/>
            <person name="Palaniappan K."/>
            <person name="Land M."/>
            <person name="Hauser L."/>
            <person name="Brambilla E.M."/>
            <person name="Rohde M."/>
            <person name="Mwirichia R."/>
            <person name="Sikorski J."/>
            <person name="Tindall B.J."/>
            <person name="Goker M."/>
            <person name="Bristow J."/>
            <person name="Eisen J.A."/>
            <person name="Markowitz V."/>
            <person name="Hugenholtz P."/>
            <person name="Klenk H.P."/>
            <person name="Kyrpides N.C."/>
        </authorList>
    </citation>
    <scope>NUCLEOTIDE SEQUENCE [LARGE SCALE GENOMIC DNA]</scope>
    <source>
        <strain evidence="3">DSM 16823 / RW262 / RW262</strain>
    </source>
</reference>
<dbReference type="EMBL" id="CP002542">
    <property type="protein sequence ID" value="AEA45482.1"/>
    <property type="molecule type" value="Genomic_DNA"/>
</dbReference>
<reference evidence="3" key="2">
    <citation type="submission" date="2011-02" db="EMBL/GenBank/DDBJ databases">
        <title>The complete genome of Fluviicola taffensis DSM 16823.</title>
        <authorList>
            <consortium name="US DOE Joint Genome Institute (JGI-PGF)"/>
            <person name="Lucas S."/>
            <person name="Copeland A."/>
            <person name="Lapidus A."/>
            <person name="Bruce D."/>
            <person name="Goodwin L."/>
            <person name="Pitluck S."/>
            <person name="Kyrpides N."/>
            <person name="Mavromatis K."/>
            <person name="Ivanova N."/>
            <person name="Mikhailova N."/>
            <person name="Pagani I."/>
            <person name="Chertkov O."/>
            <person name="Detter J.C."/>
            <person name="Han C."/>
            <person name="Tapia R."/>
            <person name="Land M."/>
            <person name="Hauser L."/>
            <person name="Markowitz V."/>
            <person name="Cheng J.-F."/>
            <person name="Hugenholtz P."/>
            <person name="Woyke T."/>
            <person name="Wu D."/>
            <person name="Tindall B."/>
            <person name="Pomrenke H.G."/>
            <person name="Brambilla E."/>
            <person name="Klenk H.-P."/>
            <person name="Eisen J.A."/>
        </authorList>
    </citation>
    <scope>NUCLEOTIDE SEQUENCE [LARGE SCALE GENOMIC DNA]</scope>
    <source>
        <strain evidence="3">DSM 16823 / RW262 / RW262</strain>
    </source>
</reference>
<gene>
    <name evidence="2" type="ordered locus">Fluta_3511</name>
</gene>
<dbReference type="STRING" id="755732.Fluta_3511"/>
<dbReference type="KEGG" id="fte:Fluta_3511"/>
<name>F2ID67_FLUTR</name>
<dbReference type="HOGENOM" id="CLU_119548_1_0_10"/>
<sequence>MKMIKLIPILFIGFYLVSSGVTKPKPSETETIDQLIDNWHKAAAEANYTNYFQFMSDNFIYLGTDPTERWNKEEFGAFCKPYFDKGKAWDFRKIERHIEISKDGKFAWFDEKIDTWMKDCRGSGVLIKIGKEWKIAQYNLAVLVENDKIQDFIRLRNELKD</sequence>
<dbReference type="OrthoDB" id="271716at2"/>
<organism evidence="2 3">
    <name type="scientific">Fluviicola taffensis (strain DSM 16823 / NCIMB 13979 / RW262)</name>
    <dbReference type="NCBI Taxonomy" id="755732"/>
    <lineage>
        <taxon>Bacteria</taxon>
        <taxon>Pseudomonadati</taxon>
        <taxon>Bacteroidota</taxon>
        <taxon>Flavobacteriia</taxon>
        <taxon>Flavobacteriales</taxon>
        <taxon>Crocinitomicaceae</taxon>
        <taxon>Fluviicola</taxon>
    </lineage>
</organism>
<keyword evidence="3" id="KW-1185">Reference proteome</keyword>
<dbReference type="Gene3D" id="3.10.450.50">
    <property type="match status" value="1"/>
</dbReference>
<dbReference type="AlphaFoldDB" id="F2ID67"/>
<proteinExistence type="predicted"/>
<dbReference type="SUPFAM" id="SSF54427">
    <property type="entry name" value="NTF2-like"/>
    <property type="match status" value="1"/>
</dbReference>
<dbReference type="Pfam" id="PF13474">
    <property type="entry name" value="SnoaL_3"/>
    <property type="match status" value="1"/>
</dbReference>
<dbReference type="InterPro" id="IPR032710">
    <property type="entry name" value="NTF2-like_dom_sf"/>
</dbReference>
<dbReference type="RefSeq" id="WP_013688249.1">
    <property type="nucleotide sequence ID" value="NC_015321.1"/>
</dbReference>
<evidence type="ECO:0000313" key="2">
    <source>
        <dbReference type="EMBL" id="AEA45482.1"/>
    </source>
</evidence>
<accession>F2ID67</accession>
<evidence type="ECO:0000313" key="3">
    <source>
        <dbReference type="Proteomes" id="UP000007463"/>
    </source>
</evidence>